<dbReference type="GO" id="GO:0005886">
    <property type="term" value="C:plasma membrane"/>
    <property type="evidence" value="ECO:0007669"/>
    <property type="project" value="TreeGrafter"/>
</dbReference>
<dbReference type="PROSITE" id="PS51257">
    <property type="entry name" value="PROKAR_LIPOPROTEIN"/>
    <property type="match status" value="1"/>
</dbReference>
<keyword evidence="7" id="KW-0472">Membrane</keyword>
<evidence type="ECO:0000256" key="7">
    <source>
        <dbReference type="ARBA" id="ARBA00023136"/>
    </source>
</evidence>
<dbReference type="InterPro" id="IPR012338">
    <property type="entry name" value="Beta-lactam/transpept-like"/>
</dbReference>
<dbReference type="Gene3D" id="3.90.1310.10">
    <property type="entry name" value="Penicillin-binding protein 2a (Domain 2)"/>
    <property type="match status" value="1"/>
</dbReference>
<sequence length="640" mass="67185">MSRRTGVVTALGLAVVLLGASGCSLLADRTKPDETLTMLAEALSRGDLAGVPVTPETATEAARLPEVLEGLDGVRPVVTSTPSETVDQGRTRSRGVVEYTWQLRPDTEPWRYARDVELVKNEETDWQVVWTPAALAPGLGEGEVLDTRRTSAERADVLGADGEQLVTMRDVERVGLDKPQVEPEDQEDSARALAKLLDIDADNFAAAVEAAGDQAFVEGLVVRSAETRTVADLRRDVAEIDGARMVPDTRPLAPTRDFARPVLGVAGPATKEVVEASGGDLVAGDFAGLSGLQARYDDQLRGTPGMQVVTVPPEGSEEEAAEEDVLFTVPATDGKPLELTLDVDAQRVADGILVDQKTAAGLVAIRPSTGEVVAVSSSPAAEGFSTATQGQYPPGSTFKIVTALALMRTGMGPEDEVECTRTVTVDGREFKNFDDYPASGLGRVTLETAFANSCNTALARLAEEVGEDGLQQAAKSLGINTDADLGYPFSLGTVPQAESETEQAAMMFGQGRITTDPLGIATVAASVAAGKRVTPNLLADGPENPEEVAQPLTPEEQEGLKTLMRAVTTDGSGRFLQSLEGDPVYSKTGTAEYGDAVPPKTHGWMVAIQGDLAVAVFVEGGETGSGSAGPLLKEFLSEVP</sequence>
<evidence type="ECO:0000256" key="1">
    <source>
        <dbReference type="ARBA" id="ARBA00004370"/>
    </source>
</evidence>
<evidence type="ECO:0000256" key="9">
    <source>
        <dbReference type="RuleBase" id="RU361140"/>
    </source>
</evidence>
<comment type="similarity">
    <text evidence="2">Belongs to the transpeptidase family.</text>
</comment>
<dbReference type="InterPro" id="IPR005311">
    <property type="entry name" value="PBP_dimer"/>
</dbReference>
<dbReference type="GO" id="GO:0008658">
    <property type="term" value="F:penicillin binding"/>
    <property type="evidence" value="ECO:0007669"/>
    <property type="project" value="InterPro"/>
</dbReference>
<reference evidence="12 13" key="1">
    <citation type="submission" date="2016-10" db="EMBL/GenBank/DDBJ databases">
        <authorList>
            <person name="de Groot N.N."/>
        </authorList>
    </citation>
    <scope>NUCLEOTIDE SEQUENCE [LARGE SCALE GENOMIC DNA]</scope>
    <source>
        <strain evidence="12 13">MON 2.2</strain>
    </source>
</reference>
<dbReference type="GO" id="GO:0046677">
    <property type="term" value="P:response to antibiotic"/>
    <property type="evidence" value="ECO:0007669"/>
    <property type="project" value="UniProtKB-UniRule"/>
</dbReference>
<keyword evidence="6 9" id="KW-0378">Hydrolase</keyword>
<feature type="domain" description="Penicillin-binding protein dimerisation" evidence="11">
    <location>
        <begin position="150"/>
        <end position="318"/>
    </location>
</feature>
<dbReference type="SUPFAM" id="SSF56519">
    <property type="entry name" value="Penicillin binding protein dimerisation domain"/>
    <property type="match status" value="1"/>
</dbReference>
<dbReference type="OrthoDB" id="5241017at2"/>
<dbReference type="Proteomes" id="UP000198546">
    <property type="component" value="Chromosome i"/>
</dbReference>
<evidence type="ECO:0000259" key="11">
    <source>
        <dbReference type="Pfam" id="PF03717"/>
    </source>
</evidence>
<keyword evidence="5" id="KW-0732">Signal</keyword>
<dbReference type="GO" id="GO:0008800">
    <property type="term" value="F:beta-lactamase activity"/>
    <property type="evidence" value="ECO:0007669"/>
    <property type="project" value="UniProtKB-UniRule"/>
</dbReference>
<dbReference type="Pfam" id="PF00905">
    <property type="entry name" value="Transpeptidase"/>
    <property type="match status" value="1"/>
</dbReference>
<comment type="similarity">
    <text evidence="3 9">Belongs to the class-D beta-lactamase family.</text>
</comment>
<feature type="domain" description="Penicillin-binding protein transpeptidase" evidence="10">
    <location>
        <begin position="362"/>
        <end position="636"/>
    </location>
</feature>
<dbReference type="PROSITE" id="PS00337">
    <property type="entry name" value="BETA_LACTAMASE_D"/>
    <property type="match status" value="1"/>
</dbReference>
<dbReference type="SUPFAM" id="SSF56601">
    <property type="entry name" value="beta-lactamase/transpeptidase-like"/>
    <property type="match status" value="1"/>
</dbReference>
<dbReference type="STRING" id="675864.SAMN04489747_2275"/>
<dbReference type="EMBL" id="LT629688">
    <property type="protein sequence ID" value="SDE01237.1"/>
    <property type="molecule type" value="Genomic_DNA"/>
</dbReference>
<dbReference type="GO" id="GO:0051301">
    <property type="term" value="P:cell division"/>
    <property type="evidence" value="ECO:0007669"/>
    <property type="project" value="UniProtKB-KW"/>
</dbReference>
<comment type="subcellular location">
    <subcellularLocation>
        <location evidence="1">Membrane</location>
    </subcellularLocation>
</comment>
<dbReference type="Gene3D" id="3.40.710.10">
    <property type="entry name" value="DD-peptidase/beta-lactamase superfamily"/>
    <property type="match status" value="1"/>
</dbReference>
<gene>
    <name evidence="12" type="ORF">SAMN04489747_2275</name>
</gene>
<dbReference type="InterPro" id="IPR036138">
    <property type="entry name" value="PBP_dimer_sf"/>
</dbReference>
<proteinExistence type="inferred from homology"/>
<dbReference type="InterPro" id="IPR002137">
    <property type="entry name" value="Beta-lactam_class-D_AS"/>
</dbReference>
<dbReference type="PANTHER" id="PTHR30627:SF24">
    <property type="entry name" value="PENICILLIN-BINDING PROTEIN 4B"/>
    <property type="match status" value="1"/>
</dbReference>
<evidence type="ECO:0000256" key="8">
    <source>
        <dbReference type="ARBA" id="ARBA00023251"/>
    </source>
</evidence>
<evidence type="ECO:0000256" key="2">
    <source>
        <dbReference type="ARBA" id="ARBA00007171"/>
    </source>
</evidence>
<keyword evidence="13" id="KW-1185">Reference proteome</keyword>
<dbReference type="Pfam" id="PF03717">
    <property type="entry name" value="PBP_dimer"/>
    <property type="match status" value="1"/>
</dbReference>
<protein>
    <recommendedName>
        <fullName evidence="4 9">Beta-lactamase</fullName>
        <ecNumber evidence="4 9">3.5.2.6</ecNumber>
    </recommendedName>
</protein>
<dbReference type="EC" id="3.5.2.6" evidence="4 9"/>
<keyword evidence="8 9" id="KW-0046">Antibiotic resistance</keyword>
<dbReference type="PANTHER" id="PTHR30627">
    <property type="entry name" value="PEPTIDOGLYCAN D,D-TRANSPEPTIDASE"/>
    <property type="match status" value="1"/>
</dbReference>
<dbReference type="GO" id="GO:0017001">
    <property type="term" value="P:antibiotic catabolic process"/>
    <property type="evidence" value="ECO:0007669"/>
    <property type="project" value="InterPro"/>
</dbReference>
<evidence type="ECO:0000256" key="4">
    <source>
        <dbReference type="ARBA" id="ARBA00012865"/>
    </source>
</evidence>
<name>A0A1G6ZG60_9ACTN</name>
<accession>A0A1G6ZG60</accession>
<evidence type="ECO:0000256" key="5">
    <source>
        <dbReference type="ARBA" id="ARBA00022729"/>
    </source>
</evidence>
<evidence type="ECO:0000313" key="12">
    <source>
        <dbReference type="EMBL" id="SDE01237.1"/>
    </source>
</evidence>
<evidence type="ECO:0000313" key="13">
    <source>
        <dbReference type="Proteomes" id="UP000198546"/>
    </source>
</evidence>
<dbReference type="GO" id="GO:0071972">
    <property type="term" value="F:peptidoglycan L,D-transpeptidase activity"/>
    <property type="evidence" value="ECO:0007669"/>
    <property type="project" value="TreeGrafter"/>
</dbReference>
<evidence type="ECO:0000256" key="6">
    <source>
        <dbReference type="ARBA" id="ARBA00022801"/>
    </source>
</evidence>
<evidence type="ECO:0000259" key="10">
    <source>
        <dbReference type="Pfam" id="PF00905"/>
    </source>
</evidence>
<dbReference type="GO" id="GO:0071555">
    <property type="term" value="P:cell wall organization"/>
    <property type="evidence" value="ECO:0007669"/>
    <property type="project" value="TreeGrafter"/>
</dbReference>
<dbReference type="RefSeq" id="WP_157677087.1">
    <property type="nucleotide sequence ID" value="NZ_LT629688.1"/>
</dbReference>
<dbReference type="InterPro" id="IPR001460">
    <property type="entry name" value="PCN-bd_Tpept"/>
</dbReference>
<evidence type="ECO:0000256" key="3">
    <source>
        <dbReference type="ARBA" id="ARBA00007898"/>
    </source>
</evidence>
<comment type="catalytic activity">
    <reaction evidence="9">
        <text>a beta-lactam + H2O = a substituted beta-amino acid</text>
        <dbReference type="Rhea" id="RHEA:20401"/>
        <dbReference type="ChEBI" id="CHEBI:15377"/>
        <dbReference type="ChEBI" id="CHEBI:35627"/>
        <dbReference type="ChEBI" id="CHEBI:140347"/>
        <dbReference type="EC" id="3.5.2.6"/>
    </reaction>
</comment>
<dbReference type="InterPro" id="IPR050515">
    <property type="entry name" value="Beta-lactam/transpept"/>
</dbReference>
<keyword evidence="12" id="KW-0132">Cell division</keyword>
<organism evidence="12 13">
    <name type="scientific">Auraticoccus monumenti</name>
    <dbReference type="NCBI Taxonomy" id="675864"/>
    <lineage>
        <taxon>Bacteria</taxon>
        <taxon>Bacillati</taxon>
        <taxon>Actinomycetota</taxon>
        <taxon>Actinomycetes</taxon>
        <taxon>Propionibacteriales</taxon>
        <taxon>Propionibacteriaceae</taxon>
        <taxon>Auraticoccus</taxon>
    </lineage>
</organism>
<dbReference type="AlphaFoldDB" id="A0A1G6ZG60"/>
<keyword evidence="12" id="KW-0131">Cell cycle</keyword>